<dbReference type="SUPFAM" id="SSF53335">
    <property type="entry name" value="S-adenosyl-L-methionine-dependent methyltransferases"/>
    <property type="match status" value="1"/>
</dbReference>
<dbReference type="OMA" id="PEWQTPP"/>
<evidence type="ECO:0000256" key="4">
    <source>
        <dbReference type="ARBA" id="ARBA00022679"/>
    </source>
</evidence>
<evidence type="ECO:0000313" key="9">
    <source>
        <dbReference type="EnsemblPlants" id="Kaladp0078s0015.1.v1.1"/>
    </source>
</evidence>
<dbReference type="PIRSF" id="PIRSF000401">
    <property type="entry name" value="RPL11_MTase"/>
    <property type="match status" value="1"/>
</dbReference>
<evidence type="ECO:0000256" key="5">
    <source>
        <dbReference type="ARBA" id="ARBA00022691"/>
    </source>
</evidence>
<keyword evidence="4" id="KW-0808">Transferase</keyword>
<evidence type="ECO:0000256" key="1">
    <source>
        <dbReference type="ARBA" id="ARBA00009741"/>
    </source>
</evidence>
<dbReference type="Gramene" id="Kaladp0078s0015.1.v1.1">
    <property type="protein sequence ID" value="Kaladp0078s0015.1.v1.1"/>
    <property type="gene ID" value="Kaladp0078s0015.v1.1"/>
</dbReference>
<comment type="similarity">
    <text evidence="6">Belongs to the methyltransferase superfamily. ETFBKMT family.</text>
</comment>
<organism evidence="9 10">
    <name type="scientific">Kalanchoe fedtschenkoi</name>
    <name type="common">Lavender scallops</name>
    <name type="synonym">South American air plant</name>
    <dbReference type="NCBI Taxonomy" id="63787"/>
    <lineage>
        <taxon>Eukaryota</taxon>
        <taxon>Viridiplantae</taxon>
        <taxon>Streptophyta</taxon>
        <taxon>Embryophyta</taxon>
        <taxon>Tracheophyta</taxon>
        <taxon>Spermatophyta</taxon>
        <taxon>Magnoliopsida</taxon>
        <taxon>eudicotyledons</taxon>
        <taxon>Gunneridae</taxon>
        <taxon>Pentapetalae</taxon>
        <taxon>Saxifragales</taxon>
        <taxon>Crassulaceae</taxon>
        <taxon>Kalanchoe</taxon>
    </lineage>
</organism>
<dbReference type="InterPro" id="IPR029063">
    <property type="entry name" value="SAM-dependent_MTases_sf"/>
</dbReference>
<dbReference type="EnsemblPlants" id="Kaladp0078s0015.1.v1.1">
    <property type="protein sequence ID" value="Kaladp0078s0015.1.v1.1"/>
    <property type="gene ID" value="Kaladp0078s0015.v1.1"/>
</dbReference>
<dbReference type="Gene3D" id="3.40.50.150">
    <property type="entry name" value="Vaccinia Virus protein VP39"/>
    <property type="match status" value="1"/>
</dbReference>
<evidence type="ECO:0000256" key="8">
    <source>
        <dbReference type="ARBA" id="ARBA00042266"/>
    </source>
</evidence>
<keyword evidence="2" id="KW-0963">Cytoplasm</keyword>
<proteinExistence type="inferred from homology"/>
<dbReference type="GO" id="GO:0005739">
    <property type="term" value="C:mitochondrion"/>
    <property type="evidence" value="ECO:0007669"/>
    <property type="project" value="EnsemblPlants"/>
</dbReference>
<dbReference type="PANTHER" id="PTHR43648:SF1">
    <property type="entry name" value="ELECTRON TRANSFER FLAVOPROTEIN BETA SUBUNIT LYSINE METHYLTRANSFERASE"/>
    <property type="match status" value="1"/>
</dbReference>
<dbReference type="GO" id="GO:0032259">
    <property type="term" value="P:methylation"/>
    <property type="evidence" value="ECO:0007669"/>
    <property type="project" value="UniProtKB-KW"/>
</dbReference>
<evidence type="ECO:0000256" key="6">
    <source>
        <dbReference type="ARBA" id="ARBA00037932"/>
    </source>
</evidence>
<dbReference type="AlphaFoldDB" id="A0A7N0UQU3"/>
<dbReference type="PANTHER" id="PTHR43648">
    <property type="entry name" value="ELECTRON TRANSFER FLAVOPROTEIN BETA SUBUNIT LYSINE METHYLTRANSFERASE"/>
    <property type="match status" value="1"/>
</dbReference>
<dbReference type="GO" id="GO:0016279">
    <property type="term" value="F:protein-lysine N-methyltransferase activity"/>
    <property type="evidence" value="ECO:0007669"/>
    <property type="project" value="TreeGrafter"/>
</dbReference>
<evidence type="ECO:0000313" key="10">
    <source>
        <dbReference type="Proteomes" id="UP000594263"/>
    </source>
</evidence>
<accession>A0A7N0UQU3</accession>
<evidence type="ECO:0000256" key="2">
    <source>
        <dbReference type="ARBA" id="ARBA00022490"/>
    </source>
</evidence>
<dbReference type="Pfam" id="PF06325">
    <property type="entry name" value="PrmA"/>
    <property type="match status" value="1"/>
</dbReference>
<comment type="similarity">
    <text evidence="1">Belongs to the methyltransferase superfamily. PrmA family.</text>
</comment>
<reference evidence="9" key="1">
    <citation type="submission" date="2021-01" db="UniProtKB">
        <authorList>
            <consortium name="EnsemblPlants"/>
        </authorList>
    </citation>
    <scope>IDENTIFICATION</scope>
</reference>
<dbReference type="InterPro" id="IPR004498">
    <property type="entry name" value="Ribosomal_PrmA_MeTrfase"/>
</dbReference>
<protein>
    <recommendedName>
        <fullName evidence="8">ETFB lysine methyltransferase</fullName>
    </recommendedName>
    <alternativeName>
        <fullName evidence="7">Protein N-lysine methyltransferase METTL20</fullName>
    </alternativeName>
</protein>
<dbReference type="Proteomes" id="UP000594263">
    <property type="component" value="Unplaced"/>
</dbReference>
<sequence length="272" mass="29384">MQVCITCTFSESEDVGACISLATNSIGLDTLPSYLIERGDQSEWIKKTQESFHPLQIIKGVWVVPEWQTPPESDAINIILNPGLAFGTGQHPTTKLCLVQLHKVIKAGDCILDYGTGSGILAIASLKFGAASSVAVDIDPLAIASACQNAALNNIPPEKMQLLLVPSDNYNTKTHSANEALEHNSYCKDAVPERNKYDVVIANILLNPLLELAESIVSYAKPGAFIALSGVLIEQIPQIMERYSPFVDNMTVTQIEDYACITGTKIKDAHAA</sequence>
<dbReference type="GO" id="GO:0009507">
    <property type="term" value="C:chloroplast"/>
    <property type="evidence" value="ECO:0007669"/>
    <property type="project" value="EnsemblPlants"/>
</dbReference>
<keyword evidence="5" id="KW-0949">S-adenosyl-L-methionine</keyword>
<keyword evidence="3" id="KW-0489">Methyltransferase</keyword>
<name>A0A7N0UQU3_KALFE</name>
<keyword evidence="10" id="KW-1185">Reference proteome</keyword>
<evidence type="ECO:0000256" key="7">
    <source>
        <dbReference type="ARBA" id="ARBA00041867"/>
    </source>
</evidence>
<dbReference type="InterPro" id="IPR050078">
    <property type="entry name" value="Ribosomal_L11_MeTrfase_PrmA"/>
</dbReference>
<evidence type="ECO:0000256" key="3">
    <source>
        <dbReference type="ARBA" id="ARBA00022603"/>
    </source>
</evidence>
<dbReference type="CDD" id="cd02440">
    <property type="entry name" value="AdoMet_MTases"/>
    <property type="match status" value="1"/>
</dbReference>